<keyword evidence="5 6" id="KW-0472">Membrane</keyword>
<dbReference type="EMBL" id="JAGINW010000001">
    <property type="protein sequence ID" value="MBP2321372.1"/>
    <property type="molecule type" value="Genomic_DNA"/>
</dbReference>
<feature type="transmembrane region" description="Helical" evidence="6">
    <location>
        <begin position="48"/>
        <end position="69"/>
    </location>
</feature>
<dbReference type="Gene3D" id="1.20.1250.20">
    <property type="entry name" value="MFS general substrate transporter like domains"/>
    <property type="match status" value="1"/>
</dbReference>
<feature type="transmembrane region" description="Helical" evidence="6">
    <location>
        <begin position="256"/>
        <end position="274"/>
    </location>
</feature>
<dbReference type="SUPFAM" id="SSF103473">
    <property type="entry name" value="MFS general substrate transporter"/>
    <property type="match status" value="1"/>
</dbReference>
<feature type="transmembrane region" description="Helical" evidence="6">
    <location>
        <begin position="311"/>
        <end position="333"/>
    </location>
</feature>
<feature type="transmembrane region" description="Helical" evidence="6">
    <location>
        <begin position="103"/>
        <end position="120"/>
    </location>
</feature>
<evidence type="ECO:0000313" key="8">
    <source>
        <dbReference type="Proteomes" id="UP001519332"/>
    </source>
</evidence>
<evidence type="ECO:0000313" key="7">
    <source>
        <dbReference type="EMBL" id="MBP2321372.1"/>
    </source>
</evidence>
<protein>
    <submittedName>
        <fullName evidence="7">MFS family permease</fullName>
    </submittedName>
</protein>
<keyword evidence="2" id="KW-1003">Cell membrane</keyword>
<evidence type="ECO:0000256" key="6">
    <source>
        <dbReference type="SAM" id="Phobius"/>
    </source>
</evidence>
<feature type="transmembrane region" description="Helical" evidence="6">
    <location>
        <begin position="345"/>
        <end position="365"/>
    </location>
</feature>
<dbReference type="RefSeq" id="WP_209636216.1">
    <property type="nucleotide sequence ID" value="NZ_JAGINW010000001.1"/>
</dbReference>
<name>A0ABS4TAD5_9PSEU</name>
<dbReference type="PANTHER" id="PTHR23513:SF11">
    <property type="entry name" value="STAPHYLOFERRIN A TRANSPORTER"/>
    <property type="match status" value="1"/>
</dbReference>
<keyword evidence="4 6" id="KW-1133">Transmembrane helix</keyword>
<reference evidence="7 8" key="1">
    <citation type="submission" date="2021-03" db="EMBL/GenBank/DDBJ databases">
        <title>Sequencing the genomes of 1000 actinobacteria strains.</title>
        <authorList>
            <person name="Klenk H.-P."/>
        </authorList>
    </citation>
    <scope>NUCLEOTIDE SEQUENCE [LARGE SCALE GENOMIC DNA]</scope>
    <source>
        <strain evidence="7 8">DSM 46670</strain>
    </source>
</reference>
<evidence type="ECO:0000256" key="5">
    <source>
        <dbReference type="ARBA" id="ARBA00023136"/>
    </source>
</evidence>
<feature type="transmembrane region" description="Helical" evidence="6">
    <location>
        <begin position="169"/>
        <end position="190"/>
    </location>
</feature>
<comment type="caution">
    <text evidence="7">The sequence shown here is derived from an EMBL/GenBank/DDBJ whole genome shotgun (WGS) entry which is preliminary data.</text>
</comment>
<feature type="transmembrane region" description="Helical" evidence="6">
    <location>
        <begin position="371"/>
        <end position="391"/>
    </location>
</feature>
<evidence type="ECO:0000256" key="2">
    <source>
        <dbReference type="ARBA" id="ARBA00022475"/>
    </source>
</evidence>
<dbReference type="CDD" id="cd06173">
    <property type="entry name" value="MFS_MefA_like"/>
    <property type="match status" value="1"/>
</dbReference>
<evidence type="ECO:0000256" key="1">
    <source>
        <dbReference type="ARBA" id="ARBA00004651"/>
    </source>
</evidence>
<sequence>MAQRSGFRSAFGVGEFRALWAAEALSQIGDQLARVALSVLVYARTNSAVLAALTLALSFTPSFLGSALLSGLADRYPRREVMIVCDLISASLVIVMSISGMPIAIVCLAMAGVALVGGPFKSARLALLPEVLSGETYVAGLAVRSITIQTAQLLGFLLGGIVVALINPYLALAVDALTFLVSAALVRLFVPYRPAPQQISQRRTFWASTVHGARIIAGIPGLRALYVLTMLAGFYIGPEGLAAPWAAELGESTKVVGLLMGAPAAGLIIGTWLYTKLISPELRLQLIGPLATMAGLMLIFCAFEPGLWTSLMFLLLSGVFTAYQVQIGATFATSAPADSRAQVMGLLNSGVLTAQGLGVLLAGFLAEEIGVAHTVAVAGAIGVVIALPAAATWSRATAARETAAG</sequence>
<comment type="subcellular location">
    <subcellularLocation>
        <location evidence="1">Cell membrane</location>
        <topology evidence="1">Multi-pass membrane protein</topology>
    </subcellularLocation>
</comment>
<proteinExistence type="predicted"/>
<feature type="transmembrane region" description="Helical" evidence="6">
    <location>
        <begin position="211"/>
        <end position="236"/>
    </location>
</feature>
<organism evidence="7 8">
    <name type="scientific">Kibdelosporangium banguiense</name>
    <dbReference type="NCBI Taxonomy" id="1365924"/>
    <lineage>
        <taxon>Bacteria</taxon>
        <taxon>Bacillati</taxon>
        <taxon>Actinomycetota</taxon>
        <taxon>Actinomycetes</taxon>
        <taxon>Pseudonocardiales</taxon>
        <taxon>Pseudonocardiaceae</taxon>
        <taxon>Kibdelosporangium</taxon>
    </lineage>
</organism>
<keyword evidence="8" id="KW-1185">Reference proteome</keyword>
<feature type="transmembrane region" description="Helical" evidence="6">
    <location>
        <begin position="286"/>
        <end position="305"/>
    </location>
</feature>
<dbReference type="Pfam" id="PF07690">
    <property type="entry name" value="MFS_1"/>
    <property type="match status" value="1"/>
</dbReference>
<dbReference type="PANTHER" id="PTHR23513">
    <property type="entry name" value="INTEGRAL MEMBRANE EFFLUX PROTEIN-RELATED"/>
    <property type="match status" value="1"/>
</dbReference>
<evidence type="ECO:0000256" key="3">
    <source>
        <dbReference type="ARBA" id="ARBA00022692"/>
    </source>
</evidence>
<evidence type="ECO:0000256" key="4">
    <source>
        <dbReference type="ARBA" id="ARBA00022989"/>
    </source>
</evidence>
<gene>
    <name evidence="7" type="ORF">JOF56_001757</name>
</gene>
<dbReference type="InterPro" id="IPR036259">
    <property type="entry name" value="MFS_trans_sf"/>
</dbReference>
<dbReference type="Proteomes" id="UP001519332">
    <property type="component" value="Unassembled WGS sequence"/>
</dbReference>
<accession>A0ABS4TAD5</accession>
<dbReference type="InterPro" id="IPR011701">
    <property type="entry name" value="MFS"/>
</dbReference>
<keyword evidence="3 6" id="KW-0812">Transmembrane</keyword>